<keyword evidence="2" id="KW-1185">Reference proteome</keyword>
<name>A0A1I4UG08_9FLAO</name>
<evidence type="ECO:0000313" key="1">
    <source>
        <dbReference type="EMBL" id="SFM87866.1"/>
    </source>
</evidence>
<dbReference type="RefSeq" id="WP_024981022.1">
    <property type="nucleotide sequence ID" value="NZ_CBCRUM010000002.1"/>
</dbReference>
<accession>A0A1I4UG08</accession>
<dbReference type="AlphaFoldDB" id="A0A1I4UG08"/>
<sequence>MKIGILSFDFFNFDQKIVLELNRRNVQVDHIDISQFKYKYSSVFDRVRNFFNKLIFKKNIKNIKMEEHVLAHFKKEEHYDIILVIRPDCFTKQTHLEIKKHTNKYIAYLYDSCTRFPTDHLLDGVFDKIFSFDLDDCKKYNFNFITNYIYIDKKQIKDHQTNQNVFIVISIDERIPFLNNLANYLSKHNIEYKFLIIGKRKPEGINPNIFYSRKHVFQEDLQNDLEHSKIFLDLIRHGHNGLSFRIFEALAMQRKIITTNQSISQYDFYNPNNILILEENKPIKINPDFFNTPYEPLDEEVYHKYTIENWVNTVFELN</sequence>
<gene>
    <name evidence="1" type="ORF">SAMN05444143_103152</name>
</gene>
<dbReference type="eggNOG" id="COG0438">
    <property type="taxonomic scope" value="Bacteria"/>
</dbReference>
<proteinExistence type="predicted"/>
<dbReference type="Proteomes" id="UP000182961">
    <property type="component" value="Unassembled WGS sequence"/>
</dbReference>
<reference evidence="2" key="1">
    <citation type="submission" date="2016-10" db="EMBL/GenBank/DDBJ databases">
        <authorList>
            <person name="Varghese N."/>
            <person name="Submissions S."/>
        </authorList>
    </citation>
    <scope>NUCLEOTIDE SEQUENCE [LARGE SCALE GENOMIC DNA]</scope>
    <source>
        <strain evidence="2">DSM 4002</strain>
    </source>
</reference>
<dbReference type="EMBL" id="FOUT01000003">
    <property type="protein sequence ID" value="SFM87866.1"/>
    <property type="molecule type" value="Genomic_DNA"/>
</dbReference>
<organism evidence="1 2">
    <name type="scientific">Flavobacterium succinicans</name>
    <dbReference type="NCBI Taxonomy" id="29536"/>
    <lineage>
        <taxon>Bacteria</taxon>
        <taxon>Pseudomonadati</taxon>
        <taxon>Bacteroidota</taxon>
        <taxon>Flavobacteriia</taxon>
        <taxon>Flavobacteriales</taxon>
        <taxon>Flavobacteriaceae</taxon>
        <taxon>Flavobacterium</taxon>
    </lineage>
</organism>
<evidence type="ECO:0000313" key="2">
    <source>
        <dbReference type="Proteomes" id="UP000182961"/>
    </source>
</evidence>
<protein>
    <submittedName>
        <fullName evidence="1">Uncharacterized protein</fullName>
    </submittedName>
</protein>